<comment type="similarity">
    <text evidence="1 10">Belongs to the GHMP kinase family. IspE subfamily.</text>
</comment>
<dbReference type="PIRSF" id="PIRSF010376">
    <property type="entry name" value="IspE"/>
    <property type="match status" value="1"/>
</dbReference>
<comment type="pathway">
    <text evidence="10">Isoprenoid biosynthesis; isopentenyl diphosphate biosynthesis via DXP pathway; isopentenyl diphosphate from 1-deoxy-D-xylulose 5-phosphate: step 3/6.</text>
</comment>
<evidence type="ECO:0000256" key="3">
    <source>
        <dbReference type="ARBA" id="ARBA00017473"/>
    </source>
</evidence>
<dbReference type="InterPro" id="IPR014721">
    <property type="entry name" value="Ribsml_uS5_D2-typ_fold_subgr"/>
</dbReference>
<dbReference type="PANTHER" id="PTHR43527:SF2">
    <property type="entry name" value="4-DIPHOSPHOCYTIDYL-2-C-METHYL-D-ERYTHRITOL KINASE, CHLOROPLASTIC"/>
    <property type="match status" value="1"/>
</dbReference>
<dbReference type="InterPro" id="IPR004424">
    <property type="entry name" value="IspE"/>
</dbReference>
<keyword evidence="7 10" id="KW-0067">ATP-binding</keyword>
<dbReference type="Gene3D" id="3.30.230.10">
    <property type="match status" value="1"/>
</dbReference>
<dbReference type="EC" id="2.7.1.148" evidence="2 10"/>
<feature type="domain" description="GHMP kinase C-terminal" evidence="12">
    <location>
        <begin position="238"/>
        <end position="284"/>
    </location>
</feature>
<keyword evidence="4 10" id="KW-0808">Transferase</keyword>
<sequence>MLIETAYAKINLALHVRRRRADGYHELESLFAFVDSGDVLRAEPRNDGLLTLSIEGPFAQGLDTGPENLVYRAARSLISVCPERSRGTYPRPMRARPSTALGNSDGLQIMDSGQAGANLHLTKNLPVASGIGGGSADAAAALRLLNRFWNCGLDDRALCAIAETLGSDIPACVISQSLRVEGRGEALEALELPGLSGTPILLANPGIPLGTAPVFKGWDQQDRGPLDTSSLEAVIALGRNDLEPPARALVPEIGQVLERLSAAHGVRLARMSGSGASCFALFDSVSACQSAHQIIAAEQPEWWLMSGLLR</sequence>
<dbReference type="InterPro" id="IPR013750">
    <property type="entry name" value="GHMP_kinase_C_dom"/>
</dbReference>
<dbReference type="UniPathway" id="UPA00056">
    <property type="reaction ID" value="UER00094"/>
</dbReference>
<dbReference type="HAMAP" id="MF_00061">
    <property type="entry name" value="IspE"/>
    <property type="match status" value="1"/>
</dbReference>
<feature type="binding site" evidence="10">
    <location>
        <begin position="126"/>
        <end position="136"/>
    </location>
    <ligand>
        <name>ATP</name>
        <dbReference type="ChEBI" id="CHEBI:30616"/>
    </ligand>
</feature>
<keyword evidence="14" id="KW-1185">Reference proteome</keyword>
<dbReference type="PANTHER" id="PTHR43527">
    <property type="entry name" value="4-DIPHOSPHOCYTIDYL-2-C-METHYL-D-ERYTHRITOL KINASE, CHLOROPLASTIC"/>
    <property type="match status" value="1"/>
</dbReference>
<dbReference type="GO" id="GO:0019288">
    <property type="term" value="P:isopentenyl diphosphate biosynthetic process, methylerythritol 4-phosphate pathway"/>
    <property type="evidence" value="ECO:0007669"/>
    <property type="project" value="UniProtKB-UniRule"/>
</dbReference>
<keyword evidence="5 10" id="KW-0547">Nucleotide-binding</keyword>
<keyword evidence="6 10" id="KW-0418">Kinase</keyword>
<dbReference type="NCBIfam" id="TIGR00154">
    <property type="entry name" value="ispE"/>
    <property type="match status" value="1"/>
</dbReference>
<dbReference type="Pfam" id="PF08544">
    <property type="entry name" value="GHMP_kinases_C"/>
    <property type="match status" value="1"/>
</dbReference>
<dbReference type="Proteomes" id="UP000248014">
    <property type="component" value="Unassembled WGS sequence"/>
</dbReference>
<dbReference type="InterPro" id="IPR006204">
    <property type="entry name" value="GHMP_kinase_N_dom"/>
</dbReference>
<evidence type="ECO:0000256" key="9">
    <source>
        <dbReference type="ARBA" id="ARBA00032554"/>
    </source>
</evidence>
<gene>
    <name evidence="10" type="primary">ispE</name>
    <name evidence="13" type="ORF">C7451_107120</name>
</gene>
<comment type="function">
    <text evidence="10">Catalyzes the phosphorylation of the position 2 hydroxy group of 4-diphosphocytidyl-2C-methyl-D-erythritol.</text>
</comment>
<evidence type="ECO:0000256" key="10">
    <source>
        <dbReference type="HAMAP-Rule" id="MF_00061"/>
    </source>
</evidence>
<dbReference type="GO" id="GO:0050515">
    <property type="term" value="F:4-(cytidine 5'-diphospho)-2-C-methyl-D-erythritol kinase activity"/>
    <property type="evidence" value="ECO:0007669"/>
    <property type="project" value="UniProtKB-UniRule"/>
</dbReference>
<dbReference type="NCBIfam" id="NF011202">
    <property type="entry name" value="PRK14608.1"/>
    <property type="match status" value="1"/>
</dbReference>
<feature type="active site" evidence="10">
    <location>
        <position position="168"/>
    </location>
</feature>
<dbReference type="InterPro" id="IPR020568">
    <property type="entry name" value="Ribosomal_Su5_D2-typ_SF"/>
</dbReference>
<dbReference type="EMBL" id="QJJM01000007">
    <property type="protein sequence ID" value="PXW75151.1"/>
    <property type="molecule type" value="Genomic_DNA"/>
</dbReference>
<feature type="active site" evidence="10">
    <location>
        <position position="9"/>
    </location>
</feature>
<evidence type="ECO:0000256" key="1">
    <source>
        <dbReference type="ARBA" id="ARBA00009684"/>
    </source>
</evidence>
<dbReference type="InterPro" id="IPR036554">
    <property type="entry name" value="GHMP_kinase_C_sf"/>
</dbReference>
<evidence type="ECO:0000256" key="6">
    <source>
        <dbReference type="ARBA" id="ARBA00022777"/>
    </source>
</evidence>
<evidence type="ECO:0000313" key="13">
    <source>
        <dbReference type="EMBL" id="PXW75151.1"/>
    </source>
</evidence>
<dbReference type="SUPFAM" id="SSF55060">
    <property type="entry name" value="GHMP Kinase, C-terminal domain"/>
    <property type="match status" value="1"/>
</dbReference>
<evidence type="ECO:0000256" key="7">
    <source>
        <dbReference type="ARBA" id="ARBA00022840"/>
    </source>
</evidence>
<dbReference type="GO" id="GO:0016114">
    <property type="term" value="P:terpenoid biosynthetic process"/>
    <property type="evidence" value="ECO:0007669"/>
    <property type="project" value="UniProtKB-UniRule"/>
</dbReference>
<evidence type="ECO:0000256" key="8">
    <source>
        <dbReference type="ARBA" id="ARBA00023229"/>
    </source>
</evidence>
<feature type="domain" description="GHMP kinase N-terminal" evidence="11">
    <location>
        <begin position="113"/>
        <end position="174"/>
    </location>
</feature>
<evidence type="ECO:0000256" key="2">
    <source>
        <dbReference type="ARBA" id="ARBA00012052"/>
    </source>
</evidence>
<organism evidence="13 14">
    <name type="scientific">Blastomonas natatoria</name>
    <dbReference type="NCBI Taxonomy" id="34015"/>
    <lineage>
        <taxon>Bacteria</taxon>
        <taxon>Pseudomonadati</taxon>
        <taxon>Pseudomonadota</taxon>
        <taxon>Alphaproteobacteria</taxon>
        <taxon>Sphingomonadales</taxon>
        <taxon>Sphingomonadaceae</taxon>
        <taxon>Blastomonas</taxon>
    </lineage>
</organism>
<dbReference type="Gene3D" id="3.30.70.890">
    <property type="entry name" value="GHMP kinase, C-terminal domain"/>
    <property type="match status" value="1"/>
</dbReference>
<reference evidence="13 14" key="1">
    <citation type="submission" date="2018-05" db="EMBL/GenBank/DDBJ databases">
        <title>Genomic Encyclopedia of Type Strains, Phase IV (KMG-IV): sequencing the most valuable type-strain genomes for metagenomic binning, comparative biology and taxonomic classification.</title>
        <authorList>
            <person name="Goeker M."/>
        </authorList>
    </citation>
    <scope>NUCLEOTIDE SEQUENCE [LARGE SCALE GENOMIC DNA]</scope>
    <source>
        <strain evidence="13 14">DSM 3183</strain>
    </source>
</reference>
<keyword evidence="8 10" id="KW-0414">Isoprene biosynthesis</keyword>
<dbReference type="GO" id="GO:0005524">
    <property type="term" value="F:ATP binding"/>
    <property type="evidence" value="ECO:0007669"/>
    <property type="project" value="UniProtKB-UniRule"/>
</dbReference>
<comment type="catalytic activity">
    <reaction evidence="10">
        <text>4-CDP-2-C-methyl-D-erythritol + ATP = 4-CDP-2-C-methyl-D-erythritol 2-phosphate + ADP + H(+)</text>
        <dbReference type="Rhea" id="RHEA:18437"/>
        <dbReference type="ChEBI" id="CHEBI:15378"/>
        <dbReference type="ChEBI" id="CHEBI:30616"/>
        <dbReference type="ChEBI" id="CHEBI:57823"/>
        <dbReference type="ChEBI" id="CHEBI:57919"/>
        <dbReference type="ChEBI" id="CHEBI:456216"/>
        <dbReference type="EC" id="2.7.1.148"/>
    </reaction>
</comment>
<dbReference type="OrthoDB" id="9809438at2"/>
<proteinExistence type="inferred from homology"/>
<dbReference type="Pfam" id="PF00288">
    <property type="entry name" value="GHMP_kinases_N"/>
    <property type="match status" value="1"/>
</dbReference>
<evidence type="ECO:0000256" key="4">
    <source>
        <dbReference type="ARBA" id="ARBA00022679"/>
    </source>
</evidence>
<evidence type="ECO:0000256" key="5">
    <source>
        <dbReference type="ARBA" id="ARBA00022741"/>
    </source>
</evidence>
<protein>
    <recommendedName>
        <fullName evidence="3 10">4-diphosphocytidyl-2-C-methyl-D-erythritol kinase</fullName>
        <shortName evidence="10">CMK</shortName>
        <ecNumber evidence="2 10">2.7.1.148</ecNumber>
    </recommendedName>
    <alternativeName>
        <fullName evidence="9 10">4-(cytidine-5'-diphospho)-2-C-methyl-D-erythritol kinase</fullName>
    </alternativeName>
</protein>
<name>A0A2V3V2K6_9SPHN</name>
<evidence type="ECO:0000259" key="11">
    <source>
        <dbReference type="Pfam" id="PF00288"/>
    </source>
</evidence>
<dbReference type="AlphaFoldDB" id="A0A2V3V2K6"/>
<dbReference type="SUPFAM" id="SSF54211">
    <property type="entry name" value="Ribosomal protein S5 domain 2-like"/>
    <property type="match status" value="1"/>
</dbReference>
<evidence type="ECO:0000259" key="12">
    <source>
        <dbReference type="Pfam" id="PF08544"/>
    </source>
</evidence>
<evidence type="ECO:0000313" key="14">
    <source>
        <dbReference type="Proteomes" id="UP000248014"/>
    </source>
</evidence>
<accession>A0A2V3V2K6</accession>
<comment type="caution">
    <text evidence="13">The sequence shown here is derived from an EMBL/GenBank/DDBJ whole genome shotgun (WGS) entry which is preliminary data.</text>
</comment>